<feature type="transmembrane region" description="Helical" evidence="1">
    <location>
        <begin position="333"/>
        <end position="360"/>
    </location>
</feature>
<reference evidence="2" key="1">
    <citation type="submission" date="2020-11" db="EMBL/GenBank/DDBJ databases">
        <title>Sequencing the genomes of 1000 actinobacteria strains.</title>
        <authorList>
            <person name="Klenk H.-P."/>
        </authorList>
    </citation>
    <scope>NUCLEOTIDE SEQUENCE</scope>
    <source>
        <strain evidence="2">DSM 45356</strain>
    </source>
</reference>
<keyword evidence="1" id="KW-1133">Transmembrane helix</keyword>
<organism evidence="2 3">
    <name type="scientific">Longispora fulva</name>
    <dbReference type="NCBI Taxonomy" id="619741"/>
    <lineage>
        <taxon>Bacteria</taxon>
        <taxon>Bacillati</taxon>
        <taxon>Actinomycetota</taxon>
        <taxon>Actinomycetes</taxon>
        <taxon>Micromonosporales</taxon>
        <taxon>Micromonosporaceae</taxon>
        <taxon>Longispora</taxon>
    </lineage>
</organism>
<evidence type="ECO:0000313" key="2">
    <source>
        <dbReference type="EMBL" id="MBG6140899.1"/>
    </source>
</evidence>
<dbReference type="AlphaFoldDB" id="A0A8J7KMU3"/>
<accession>A0A8J7KMU3</accession>
<dbReference type="Proteomes" id="UP000622552">
    <property type="component" value="Unassembled WGS sequence"/>
</dbReference>
<feature type="transmembrane region" description="Helical" evidence="1">
    <location>
        <begin position="447"/>
        <end position="468"/>
    </location>
</feature>
<dbReference type="EMBL" id="JADOUF010000001">
    <property type="protein sequence ID" value="MBG6140899.1"/>
    <property type="molecule type" value="Genomic_DNA"/>
</dbReference>
<feature type="transmembrane region" description="Helical" evidence="1">
    <location>
        <begin position="979"/>
        <end position="1002"/>
    </location>
</feature>
<dbReference type="GO" id="GO:0022857">
    <property type="term" value="F:transmembrane transporter activity"/>
    <property type="evidence" value="ECO:0007669"/>
    <property type="project" value="TreeGrafter"/>
</dbReference>
<feature type="transmembrane region" description="Helical" evidence="1">
    <location>
        <begin position="293"/>
        <end position="312"/>
    </location>
</feature>
<keyword evidence="3" id="KW-1185">Reference proteome</keyword>
<dbReference type="PANTHER" id="PTHR30572:SF4">
    <property type="entry name" value="ABC TRANSPORTER PERMEASE YTRF"/>
    <property type="match status" value="1"/>
</dbReference>
<keyword evidence="1" id="KW-0812">Transmembrane</keyword>
<dbReference type="InterPro" id="IPR050250">
    <property type="entry name" value="Macrolide_Exporter_MacB"/>
</dbReference>
<feature type="transmembrane region" description="Helical" evidence="1">
    <location>
        <begin position="503"/>
        <end position="521"/>
    </location>
</feature>
<sequence>MTAWTVTLRGIRYRWGRSLAVLLLATVAVTAAVLAPAYSRAAQQSVLLDGLTHASLTSTGLLVGAATPADAAAAPTSGTRLAISNALGRYPTLKAAFGTPVASVEAESQFGDPSDALAARLAYRDGACEHLVVTGACPTAEGQVLVSDRSAKDNKLATGQQVTLRGKPGRTRTLIITGTYTPVDASAGYWGRTAYFNAGSPGPDGASTRTDALFVGIEEDVRSLGTDARVRFEYPLKPQALDLDNVASAREDLKLLGRALPSAGGLQVTSALPGVLDDIVVEQEAVARNVPVVAIPLVLLSLFVLFLLVAAVTEERSPELALAKLRGYPLARAGRFGFAESLVLIVLAAPLGLVAGLLLVRAAAAMVLAPGTAVELSGPVLLTTVAAVAGAVLAALGAGWRTLGRPVLALLRRVPNRAKWRATVLEVAAATLAAVALFQAFRDRSSALALVAAPLLALVAGMAVARLLTGYARGSLRRAGRRGRLAALLSAAQLARRPAGHRIVVVLTVAVALLTFAATSWDVAAGARTERARQTMGADRVFTVDVAHPDALVAAVAQADPSGQSMAVVRGQQHYGDGSVELLAVESAKLPAVADWAGHDLKALAGKLRPGAVAPVVVKDRIEVDASAANLKTEKDRPLRLVAVVSAPGEPPRTVGLGVIVAGGHTYGAPLPGCATGCRLLGLGVSRTPGSTDVYTVDVTLSAVRGADGPVDAGFEADGRWRRLAARAPQAELTVRSGPGLGLGIRSGDAGDVIAEHVSAPDTIPVVAVGAVPKGDAFAFPALTDRPQQFGVAARADRLPRAGDRGLLFDLDYAVRSAERTTSLADTDTLRYEVWASPKAPADLGKRLTAAGARVLESDSVDGTVTRLERLAPALSLRLYLLAGAAAVLLAVGAVLLTAYVGATARLNELAALRLAGVPASTLRRGVLREYRALLGVPLLVGAVTGIGGAALMLPGLQLVSVRDAAGLGDLADAFGPGWLPAALLAVVCGLGLAVAVVLRMFAGASPHRLREGER</sequence>
<dbReference type="RefSeq" id="WP_197007397.1">
    <property type="nucleotide sequence ID" value="NZ_BONS01000019.1"/>
</dbReference>
<name>A0A8J7KMU3_9ACTN</name>
<gene>
    <name evidence="2" type="ORF">IW245_007093</name>
</gene>
<feature type="transmembrane region" description="Helical" evidence="1">
    <location>
        <begin position="933"/>
        <end position="959"/>
    </location>
</feature>
<keyword evidence="1" id="KW-0472">Membrane</keyword>
<proteinExistence type="predicted"/>
<dbReference type="GO" id="GO:0005886">
    <property type="term" value="C:plasma membrane"/>
    <property type="evidence" value="ECO:0007669"/>
    <property type="project" value="TreeGrafter"/>
</dbReference>
<evidence type="ECO:0000313" key="3">
    <source>
        <dbReference type="Proteomes" id="UP000622552"/>
    </source>
</evidence>
<feature type="transmembrane region" description="Helical" evidence="1">
    <location>
        <begin position="879"/>
        <end position="901"/>
    </location>
</feature>
<feature type="transmembrane region" description="Helical" evidence="1">
    <location>
        <begin position="420"/>
        <end position="441"/>
    </location>
</feature>
<feature type="transmembrane region" description="Helical" evidence="1">
    <location>
        <begin position="380"/>
        <end position="400"/>
    </location>
</feature>
<evidence type="ECO:0000256" key="1">
    <source>
        <dbReference type="SAM" id="Phobius"/>
    </source>
</evidence>
<dbReference type="PANTHER" id="PTHR30572">
    <property type="entry name" value="MEMBRANE COMPONENT OF TRANSPORTER-RELATED"/>
    <property type="match status" value="1"/>
</dbReference>
<protein>
    <recommendedName>
        <fullName evidence="4">FtsX-like permease family protein</fullName>
    </recommendedName>
</protein>
<evidence type="ECO:0008006" key="4">
    <source>
        <dbReference type="Google" id="ProtNLM"/>
    </source>
</evidence>
<comment type="caution">
    <text evidence="2">The sequence shown here is derived from an EMBL/GenBank/DDBJ whole genome shotgun (WGS) entry which is preliminary data.</text>
</comment>